<dbReference type="NCBIfam" id="TIGR00026">
    <property type="entry name" value="hi_GC_TIGR00026"/>
    <property type="match status" value="1"/>
</dbReference>
<keyword evidence="2" id="KW-1185">Reference proteome</keyword>
<dbReference type="Pfam" id="PF04075">
    <property type="entry name" value="F420H2_quin_red"/>
    <property type="match status" value="1"/>
</dbReference>
<evidence type="ECO:0000313" key="1">
    <source>
        <dbReference type="EMBL" id="SEO68750.1"/>
    </source>
</evidence>
<dbReference type="EMBL" id="FOEF01000001">
    <property type="protein sequence ID" value="SEO68750.1"/>
    <property type="molecule type" value="Genomic_DNA"/>
</dbReference>
<dbReference type="InterPro" id="IPR004378">
    <property type="entry name" value="F420H2_quin_Rdtase"/>
</dbReference>
<dbReference type="OrthoDB" id="163266at2"/>
<accession>A0A1H8RQU9</accession>
<evidence type="ECO:0000313" key="2">
    <source>
        <dbReference type="Proteomes" id="UP000198582"/>
    </source>
</evidence>
<name>A0A1H8RQU9_9PSEU</name>
<dbReference type="Proteomes" id="UP000198582">
    <property type="component" value="Unassembled WGS sequence"/>
</dbReference>
<dbReference type="Gene3D" id="2.30.110.10">
    <property type="entry name" value="Electron Transport, Fmn-binding Protein, Chain A"/>
    <property type="match status" value="1"/>
</dbReference>
<protein>
    <submittedName>
        <fullName evidence="1">Deazaflavin-dependent oxidoreductase, nitroreductase family</fullName>
    </submittedName>
</protein>
<organism evidence="1 2">
    <name type="scientific">Amycolatopsis saalfeldensis</name>
    <dbReference type="NCBI Taxonomy" id="394193"/>
    <lineage>
        <taxon>Bacteria</taxon>
        <taxon>Bacillati</taxon>
        <taxon>Actinomycetota</taxon>
        <taxon>Actinomycetes</taxon>
        <taxon>Pseudonocardiales</taxon>
        <taxon>Pseudonocardiaceae</taxon>
        <taxon>Amycolatopsis</taxon>
    </lineage>
</organism>
<dbReference type="GO" id="GO:0016491">
    <property type="term" value="F:oxidoreductase activity"/>
    <property type="evidence" value="ECO:0007669"/>
    <property type="project" value="InterPro"/>
</dbReference>
<gene>
    <name evidence="1" type="ORF">SAMN04489732_101908</name>
</gene>
<dbReference type="AlphaFoldDB" id="A0A1H8RQU9"/>
<dbReference type="STRING" id="394193.SAMN04489732_101908"/>
<dbReference type="InterPro" id="IPR012349">
    <property type="entry name" value="Split_barrel_FMN-bd"/>
</dbReference>
<dbReference type="RefSeq" id="WP_091612673.1">
    <property type="nucleotide sequence ID" value="NZ_FOEF01000001.1"/>
</dbReference>
<proteinExistence type="predicted"/>
<reference evidence="1 2" key="1">
    <citation type="submission" date="2016-10" db="EMBL/GenBank/DDBJ databases">
        <authorList>
            <person name="de Groot N.N."/>
        </authorList>
    </citation>
    <scope>NUCLEOTIDE SEQUENCE [LARGE SCALE GENOMIC DNA]</scope>
    <source>
        <strain evidence="1 2">DSM 44993</strain>
    </source>
</reference>
<sequence length="162" mass="18707">MTEPRRPGPLLRAVFRAPLRLYDWHAGWLLGHRFLRLTHQGRRSGRRYRTVVEVLKTDPASGEVMVMAGFGRATDWLRNIQARPAIEITLGRRQFVPVHRILDEDAAAAVLADYEQRNRLVAPLLRRVLGNLVGWTYDGTDEARHRLVRELPVIAFRPVDDR</sequence>